<protein>
    <submittedName>
        <fullName evidence="3">Uncharacterized protein</fullName>
    </submittedName>
</protein>
<feature type="region of interest" description="Disordered" evidence="1">
    <location>
        <begin position="81"/>
        <end position="109"/>
    </location>
</feature>
<feature type="signal peptide" evidence="2">
    <location>
        <begin position="1"/>
        <end position="27"/>
    </location>
</feature>
<feature type="region of interest" description="Disordered" evidence="1">
    <location>
        <begin position="31"/>
        <end position="55"/>
    </location>
</feature>
<feature type="chain" id="PRO_5027585860" evidence="2">
    <location>
        <begin position="28"/>
        <end position="109"/>
    </location>
</feature>
<name>A0A6V7QTS9_ANACO</name>
<proteinExistence type="predicted"/>
<sequence>MNGSLTRGSCTSTFSLILRVLPDMASADEGMQISVQGPPPPPPAPHRNLRRSWSTNSTASAVPKCVCAPATHQGSFKCRLHRAGSHGRSSRAATRPQSLLQPAASSSAI</sequence>
<feature type="compositionally biased region" description="Low complexity" evidence="1">
    <location>
        <begin position="96"/>
        <end position="109"/>
    </location>
</feature>
<organism evidence="3">
    <name type="scientific">Ananas comosus var. bracteatus</name>
    <name type="common">red pineapple</name>
    <dbReference type="NCBI Taxonomy" id="296719"/>
    <lineage>
        <taxon>Eukaryota</taxon>
        <taxon>Viridiplantae</taxon>
        <taxon>Streptophyta</taxon>
        <taxon>Embryophyta</taxon>
        <taxon>Tracheophyta</taxon>
        <taxon>Spermatophyta</taxon>
        <taxon>Magnoliopsida</taxon>
        <taxon>Liliopsida</taxon>
        <taxon>Poales</taxon>
        <taxon>Bromeliaceae</taxon>
        <taxon>Bromelioideae</taxon>
        <taxon>Ananas</taxon>
    </lineage>
</organism>
<dbReference type="EMBL" id="CAJEUB010000021">
    <property type="protein sequence ID" value="CAD1846650.1"/>
    <property type="molecule type" value="Genomic_DNA"/>
</dbReference>
<reference evidence="3" key="1">
    <citation type="submission" date="2020-07" db="EMBL/GenBank/DDBJ databases">
        <authorList>
            <person name="Lin J."/>
        </authorList>
    </citation>
    <scope>NUCLEOTIDE SEQUENCE</scope>
</reference>
<dbReference type="AlphaFoldDB" id="A0A6V7QTS9"/>
<dbReference type="PANTHER" id="PTHR33132">
    <property type="entry name" value="OSJNBB0118P14.9 PROTEIN"/>
    <property type="match status" value="1"/>
</dbReference>
<evidence type="ECO:0000256" key="2">
    <source>
        <dbReference type="SAM" id="SignalP"/>
    </source>
</evidence>
<accession>A0A6V7QTS9</accession>
<keyword evidence="2" id="KW-0732">Signal</keyword>
<evidence type="ECO:0000256" key="1">
    <source>
        <dbReference type="SAM" id="MobiDB-lite"/>
    </source>
</evidence>
<dbReference type="PANTHER" id="PTHR33132:SF135">
    <property type="entry name" value="OS02G0799700 PROTEIN"/>
    <property type="match status" value="1"/>
</dbReference>
<evidence type="ECO:0000313" key="3">
    <source>
        <dbReference type="EMBL" id="CAD1846650.1"/>
    </source>
</evidence>
<gene>
    <name evidence="3" type="ORF">CB5_LOCUS29861</name>
</gene>